<gene>
    <name evidence="2" type="ORF">EKPJFOCH_4186</name>
</gene>
<proteinExistence type="predicted"/>
<protein>
    <submittedName>
        <fullName evidence="2">Uncharacterized protein</fullName>
    </submittedName>
</protein>
<feature type="signal peptide" evidence="1">
    <location>
        <begin position="1"/>
        <end position="20"/>
    </location>
</feature>
<accession>A0ABQ4TUL6</accession>
<organism evidence="2 3">
    <name type="scientific">Methylobacterium thuringiense</name>
    <dbReference type="NCBI Taxonomy" id="1003091"/>
    <lineage>
        <taxon>Bacteria</taxon>
        <taxon>Pseudomonadati</taxon>
        <taxon>Pseudomonadota</taxon>
        <taxon>Alphaproteobacteria</taxon>
        <taxon>Hyphomicrobiales</taxon>
        <taxon>Methylobacteriaceae</taxon>
        <taxon>Methylobacterium</taxon>
    </lineage>
</organism>
<feature type="chain" id="PRO_5045674398" evidence="1">
    <location>
        <begin position="21"/>
        <end position="112"/>
    </location>
</feature>
<dbReference type="EMBL" id="BPRA01000025">
    <property type="protein sequence ID" value="GJE57668.1"/>
    <property type="molecule type" value="Genomic_DNA"/>
</dbReference>
<keyword evidence="3" id="KW-1185">Reference proteome</keyword>
<evidence type="ECO:0000313" key="2">
    <source>
        <dbReference type="EMBL" id="GJE57668.1"/>
    </source>
</evidence>
<dbReference type="RefSeq" id="WP_147816015.1">
    <property type="nucleotide sequence ID" value="NZ_BPRA01000025.1"/>
</dbReference>
<comment type="caution">
    <text evidence="2">The sequence shown here is derived from an EMBL/GenBank/DDBJ whole genome shotgun (WGS) entry which is preliminary data.</text>
</comment>
<sequence length="112" mass="12178">MMRVPVWTLAFLSFCAAASAQDKPLVIPQVEGAKQGRIIGRAMVCGVPQERTGALIKINRERMLAAVGSAFTEDRYLPELDRTIAFETSLPPPSEAACAKAIMAFDALERAR</sequence>
<evidence type="ECO:0000313" key="3">
    <source>
        <dbReference type="Proteomes" id="UP001055101"/>
    </source>
</evidence>
<name>A0ABQ4TUL6_9HYPH</name>
<keyword evidence="1" id="KW-0732">Signal</keyword>
<reference evidence="2" key="2">
    <citation type="submission" date="2021-08" db="EMBL/GenBank/DDBJ databases">
        <authorList>
            <person name="Tani A."/>
            <person name="Ola A."/>
            <person name="Ogura Y."/>
            <person name="Katsura K."/>
            <person name="Hayashi T."/>
        </authorList>
    </citation>
    <scope>NUCLEOTIDE SEQUENCE</scope>
    <source>
        <strain evidence="2">DSM 23674</strain>
    </source>
</reference>
<dbReference type="Proteomes" id="UP001055101">
    <property type="component" value="Unassembled WGS sequence"/>
</dbReference>
<reference evidence="2" key="1">
    <citation type="journal article" date="2021" name="Front. Microbiol.">
        <title>Comprehensive Comparative Genomics and Phenotyping of Methylobacterium Species.</title>
        <authorList>
            <person name="Alessa O."/>
            <person name="Ogura Y."/>
            <person name="Fujitani Y."/>
            <person name="Takami H."/>
            <person name="Hayashi T."/>
            <person name="Sahin N."/>
            <person name="Tani A."/>
        </authorList>
    </citation>
    <scope>NUCLEOTIDE SEQUENCE</scope>
    <source>
        <strain evidence="2">DSM 23674</strain>
    </source>
</reference>
<evidence type="ECO:0000256" key="1">
    <source>
        <dbReference type="SAM" id="SignalP"/>
    </source>
</evidence>